<organism evidence="3 4">
    <name type="scientific">Rhizobium alvei</name>
    <dbReference type="NCBI Taxonomy" id="1132659"/>
    <lineage>
        <taxon>Bacteria</taxon>
        <taxon>Pseudomonadati</taxon>
        <taxon>Pseudomonadota</taxon>
        <taxon>Alphaproteobacteria</taxon>
        <taxon>Hyphomicrobiales</taxon>
        <taxon>Rhizobiaceae</taxon>
        <taxon>Rhizobium/Agrobacterium group</taxon>
        <taxon>Rhizobium</taxon>
    </lineage>
</organism>
<dbReference type="SUPFAM" id="SSF55166">
    <property type="entry name" value="Hedgehog/DD-peptidase"/>
    <property type="match status" value="1"/>
</dbReference>
<dbReference type="InterPro" id="IPR013230">
    <property type="entry name" value="Peptidase_M15A_C"/>
</dbReference>
<name>A0ABT8YQ66_9HYPH</name>
<evidence type="ECO:0000313" key="4">
    <source>
        <dbReference type="Proteomes" id="UP001174932"/>
    </source>
</evidence>
<keyword evidence="4" id="KW-1185">Reference proteome</keyword>
<reference evidence="3" key="2">
    <citation type="submission" date="2023-07" db="EMBL/GenBank/DDBJ databases">
        <authorList>
            <person name="Shen H."/>
        </authorList>
    </citation>
    <scope>NUCLEOTIDE SEQUENCE</scope>
    <source>
        <strain evidence="3">TNR-22</strain>
    </source>
</reference>
<gene>
    <name evidence="3" type="ORF">Q4481_17830</name>
</gene>
<dbReference type="GO" id="GO:0004180">
    <property type="term" value="F:carboxypeptidase activity"/>
    <property type="evidence" value="ECO:0007669"/>
    <property type="project" value="UniProtKB-KW"/>
</dbReference>
<dbReference type="RefSeq" id="WP_304377753.1">
    <property type="nucleotide sequence ID" value="NZ_JAUOZU010000013.1"/>
</dbReference>
<dbReference type="Proteomes" id="UP001174932">
    <property type="component" value="Unassembled WGS sequence"/>
</dbReference>
<keyword evidence="3" id="KW-0645">Protease</keyword>
<protein>
    <submittedName>
        <fullName evidence="3">D-Ala-D-Ala carboxypeptidase family metallohydrolase</fullName>
    </submittedName>
</protein>
<dbReference type="EMBL" id="JAUOZU010000013">
    <property type="protein sequence ID" value="MDO6965823.1"/>
    <property type="molecule type" value="Genomic_DNA"/>
</dbReference>
<dbReference type="InterPro" id="IPR009045">
    <property type="entry name" value="Zn_M74/Hedgehog-like"/>
</dbReference>
<feature type="compositionally biased region" description="Acidic residues" evidence="1">
    <location>
        <begin position="208"/>
        <end position="217"/>
    </location>
</feature>
<sequence length="408" mass="43677">MSSTTDQLESISTTKPQTLAAANAPVVADTSAENPPSDIASQAAQDAEMLNENPNATENAIVPGRKNVAATKTSLFSTQPVPVETADRPLTETIDPVTGKPVSAAMNATQNSIYAGATAPVVTSETVPLPNAETVAQAQDMALAGLVPPDEAPLAAEINPDAAVNQPVEQVAMVNPAVLTPEVVQQTEEPKEKPVRKARTLADFFGNADDEEDEENFDSSRFGDSSRKRLSTSSIPNMRTAALPNAALPGVTTNAMFPQAQPLDQGDEDDGEPVGLMKLASLPSMTRMASNGIWTQTPEVEVSCLRPELVNVIKFVEDHYKRPVVVTSGYRDPRHNRRAGGVRHSLHTLCAAADIQVQGVSKWALADYLRSIPGRGGVGTYCHTNSVHIDVGGERDWNWRCRRSKRRG</sequence>
<evidence type="ECO:0000256" key="1">
    <source>
        <dbReference type="SAM" id="MobiDB-lite"/>
    </source>
</evidence>
<feature type="domain" description="Peptidase M15A C-terminal" evidence="2">
    <location>
        <begin position="290"/>
        <end position="390"/>
    </location>
</feature>
<accession>A0ABT8YQ66</accession>
<feature type="compositionally biased region" description="Polar residues" evidence="1">
    <location>
        <begin position="31"/>
        <end position="44"/>
    </location>
</feature>
<feature type="region of interest" description="Disordered" evidence="1">
    <location>
        <begin position="204"/>
        <end position="232"/>
    </location>
</feature>
<keyword evidence="3" id="KW-0121">Carboxypeptidase</keyword>
<proteinExistence type="predicted"/>
<feature type="compositionally biased region" description="Polar residues" evidence="1">
    <location>
        <begin position="1"/>
        <end position="17"/>
    </location>
</feature>
<dbReference type="Pfam" id="PF08291">
    <property type="entry name" value="Peptidase_M15_3"/>
    <property type="match status" value="1"/>
</dbReference>
<reference evidence="3" key="1">
    <citation type="journal article" date="2015" name="Int. J. Syst. Evol. Microbiol.">
        <title>Rhizobium alvei sp. nov., isolated from a freshwater river.</title>
        <authorList>
            <person name="Sheu S.Y."/>
            <person name="Huang H.W."/>
            <person name="Young C.C."/>
            <person name="Chen W.M."/>
        </authorList>
    </citation>
    <scope>NUCLEOTIDE SEQUENCE</scope>
    <source>
        <strain evidence="3">TNR-22</strain>
    </source>
</reference>
<evidence type="ECO:0000313" key="3">
    <source>
        <dbReference type="EMBL" id="MDO6965823.1"/>
    </source>
</evidence>
<feature type="region of interest" description="Disordered" evidence="1">
    <location>
        <begin position="1"/>
        <end position="59"/>
    </location>
</feature>
<dbReference type="Gene3D" id="3.30.1380.10">
    <property type="match status" value="1"/>
</dbReference>
<comment type="caution">
    <text evidence="3">The sequence shown here is derived from an EMBL/GenBank/DDBJ whole genome shotgun (WGS) entry which is preliminary data.</text>
</comment>
<evidence type="ECO:0000259" key="2">
    <source>
        <dbReference type="Pfam" id="PF08291"/>
    </source>
</evidence>
<keyword evidence="3" id="KW-0378">Hydrolase</keyword>